<feature type="region of interest" description="Disordered" evidence="8">
    <location>
        <begin position="2029"/>
        <end position="2089"/>
    </location>
</feature>
<comment type="subcellular location">
    <subcellularLocation>
        <location evidence="1">Nucleus</location>
        <location evidence="1">Nuclear pore complex</location>
    </subcellularLocation>
</comment>
<evidence type="ECO:0000256" key="6">
    <source>
        <dbReference type="ARBA" id="ARBA00023132"/>
    </source>
</evidence>
<gene>
    <name evidence="11" type="ORF">PNOK_0405600</name>
</gene>
<feature type="compositionally biased region" description="Low complexity" evidence="8">
    <location>
        <begin position="1"/>
        <end position="21"/>
    </location>
</feature>
<proteinExistence type="predicted"/>
<dbReference type="Proteomes" id="UP000217199">
    <property type="component" value="Unassembled WGS sequence"/>
</dbReference>
<dbReference type="InterPro" id="IPR048883">
    <property type="entry name" value="Nup188_N-subdom_III"/>
</dbReference>
<dbReference type="GO" id="GO:0051028">
    <property type="term" value="P:mRNA transport"/>
    <property type="evidence" value="ECO:0007669"/>
    <property type="project" value="UniProtKB-KW"/>
</dbReference>
<keyword evidence="3" id="KW-0509">mRNA transport</keyword>
<dbReference type="GO" id="GO:0006405">
    <property type="term" value="P:RNA export from nucleus"/>
    <property type="evidence" value="ECO:0007669"/>
    <property type="project" value="TreeGrafter"/>
</dbReference>
<dbReference type="PANTHER" id="PTHR31431:SF1">
    <property type="entry name" value="NUCLEOPORIN NUP188"/>
    <property type="match status" value="1"/>
</dbReference>
<feature type="compositionally biased region" description="Low complexity" evidence="8">
    <location>
        <begin position="2029"/>
        <end position="2039"/>
    </location>
</feature>
<dbReference type="InterPro" id="IPR041634">
    <property type="entry name" value="Nup188_C"/>
</dbReference>
<evidence type="ECO:0000256" key="8">
    <source>
        <dbReference type="SAM" id="MobiDB-lite"/>
    </source>
</evidence>
<dbReference type="FunCoup" id="A0A286UPG0">
    <property type="interactions" value="63"/>
</dbReference>
<evidence type="ECO:0000313" key="12">
    <source>
        <dbReference type="Proteomes" id="UP000217199"/>
    </source>
</evidence>
<evidence type="ECO:0000259" key="10">
    <source>
        <dbReference type="Pfam" id="PF21093"/>
    </source>
</evidence>
<keyword evidence="12" id="KW-1185">Reference proteome</keyword>
<evidence type="ECO:0000256" key="7">
    <source>
        <dbReference type="ARBA" id="ARBA00023242"/>
    </source>
</evidence>
<dbReference type="GO" id="GO:0044611">
    <property type="term" value="C:nuclear pore inner ring"/>
    <property type="evidence" value="ECO:0007669"/>
    <property type="project" value="TreeGrafter"/>
</dbReference>
<evidence type="ECO:0000256" key="5">
    <source>
        <dbReference type="ARBA" id="ARBA00023010"/>
    </source>
</evidence>
<evidence type="ECO:0000313" key="11">
    <source>
        <dbReference type="EMBL" id="PAV21429.1"/>
    </source>
</evidence>
<keyword evidence="7" id="KW-0539">Nucleus</keyword>
<dbReference type="Pfam" id="PF18378">
    <property type="entry name" value="Nup188_C"/>
    <property type="match status" value="1"/>
</dbReference>
<feature type="compositionally biased region" description="Gly residues" evidence="8">
    <location>
        <begin position="2066"/>
        <end position="2076"/>
    </location>
</feature>
<name>A0A286UPG0_9AGAM</name>
<protein>
    <submittedName>
        <fullName evidence="11">Uncharacterized protein</fullName>
    </submittedName>
</protein>
<dbReference type="GO" id="GO:0017056">
    <property type="term" value="F:structural constituent of nuclear pore"/>
    <property type="evidence" value="ECO:0007669"/>
    <property type="project" value="InterPro"/>
</dbReference>
<keyword evidence="2" id="KW-0813">Transport</keyword>
<evidence type="ECO:0000259" key="9">
    <source>
        <dbReference type="Pfam" id="PF18378"/>
    </source>
</evidence>
<evidence type="ECO:0000256" key="4">
    <source>
        <dbReference type="ARBA" id="ARBA00022927"/>
    </source>
</evidence>
<feature type="region of interest" description="Disordered" evidence="8">
    <location>
        <begin position="1"/>
        <end position="39"/>
    </location>
</feature>
<keyword evidence="6" id="KW-0906">Nuclear pore complex</keyword>
<sequence>MQQAATATTTTANTNTSTSAAEGRSRVNNGVEDNGGDYWTRETRRSPFLGKNTTRTHSRIDLPLFNVLHSLFRVSNFTGFTWFKKDLTMASSDSTRSQFIDYTYNEIVALLSGRRDALRSEQLHEIVEARANQLKRIISDPFQPPSDASKKKVESGVVEFPDGSKAEIGEAEKSIVFAISDHFQIDQVEAYTLFRLFLYNEGITNVLDDDTDREQLVAKIIAEITRFYYNERLNVTRTVTALLKCQKEPGDPFNKSAQVILEKVITNRTEFASKILDEVTRKARLSMPTYAAKTPRAASSWAKQNAKEQLVLVETLFWLLWDYVPLTARLVFNIYSTAYDLNFGYDQANSTSMLDDEGQQVLRDLAVLWVLITIEVLELETAPSTITELPNYRDEAGALYTDPAMLLHVHYLVTENPSTGHMCTMLAWAFYIKAVSDAARTMANKPALYEEFLKETKVTVALKKGEKEAHAQLAALCLQPDSGLFSFMQDMLKSSLFSRPTATKFNSAVSEPNDVAFRALLKGLLISLMDYGPVELVPDFEGLINAWVALFGNGENPMNAGLSKQYWSEDWSSGKSRRAIVDAARSRFPVEMRPLLRILRSMAGAPVISTTDPELPMLAGGESTETRLICANFVYHYFKKLPTYTQVLTPQTRNGSNTLYDRMIDRGGPTSSSGGTAYTNLKPLILPGGSTLPHRSVGRLLCADSTTDPVVVAWQHEHSGLQVLIDVFYDYIKRRHSSGRSSGRNADVSLRRSDAAVQLQLEDIGIDWSEEEDLIADALELLLSIIQNNSIQATQLIRSAEIEGSRFASASRGNSPPDLVQLVFMILEDTVSRAQRRRAEISSNLIAPCLGLLTTFLSIKEFAVRVWLYLRSSSVLFGSEKELSFDSVILTSESTKGHYPMTMALLRLVRTLFEEAISSLLSVQAEQPKMNPLKEEVLLRALRFVHGKIWVEQSSWRYAFLNNRFEIGRSCVALFARVLETASAVSSAHTFASLTSFITDVMLYQATSSTITPLVHTIASGRTIIQTLDSANRVGELDRFSVLLEDSLRLTRLILHLKATSDVAEKHTLIEQALCADHSSGGPRSPRVNPIDMLVFYVSLRTLGVNIPREAAATLTALCISLSGCVPTPPSLIGFLSDAHATMAAVVKILRHPYDDLELRNTLWAFVTVAVEKQPALAVLFVSGQFRMHSNKLKGKEKAVQPGDKKEEDVLTSTTKSTSAVEAACETLSGWKQLWDANPQLLASVMCFLDVVWSRSLEFLTTMEPTKGDASFWKYVTAISREELGPPPDYLSISEVEGEDGVHSNLHEAIADYAYKTKIKALALRIISSDLAVHIQSSREQPKEVPTSYKEFVSLIRSEEEFSEAMMEAVNSSYDPTLYDQLSTLLKESFAPLSMESLQSPQPTGNREYGDKYLLSVPLLRDLLRFVSLVDGDVSSLYNNVQSLVYSVNLNMSLARSQMLLVDSWCFLLGNIKSFTRDPKTRAVLIEAANTTSNSIAIERRSGDFMTTIHGGRLQLLLALLEGAWFTSKEDAKQTQNFMSLLGNVGGIISSEAFPPGKSFLGAVTNPFHRSLLQIIYYCARNCQQINETSQNSKAEHRLLMGRTFTAALMLVIDALRLSFDTARTRLDPELDKDMQLLVAVFQQCIRKGLHTSSTAWLTRCQETDVINASLRVLDQIDISGLSDLPLLRSQGQPLYSPQVLAFHMALASIPFTAERLASESVIITYSNNSLSSALSEGLVDTTLPELPGERSPAHKAYCMMLANVCGIIGNLTSSQQFVESHVVGFVQRYGQQLSRALSWSNDDSLTHPFLEELELTVELFYLMANTSSVIRMHPSLTAVLRAFTDMALKLVQQLNYSLTHPKHLTGLLEPVTADERIKMDRETSEGAVITTTLTELLDLNKRPIISRIVRRLVRVVTNVILTLNVLGGAETVLLSDPDEWPVQEAHVVPHSKVTMGESASIGTLLELGNCTLELLQFLTNNAPKQTDAASKTQLRSDLKMAREALEANVTYSVTQLVMWLSKQDNEQLQQQQQQQQQQPGEMMETDDTTATQADTLGHGFSAEQSGGGGSGGSGGNNNNNNKDRRLRRKSLTLADRLRRGMTGEMTGDLQTLVRKTKPAMAAASEILAEPDSVDLLEILAAFLEERVAAS</sequence>
<dbReference type="EMBL" id="NBII01000003">
    <property type="protein sequence ID" value="PAV21429.1"/>
    <property type="molecule type" value="Genomic_DNA"/>
</dbReference>
<feature type="domain" description="Nucleoporin Nup188 N-terminal subdomain III" evidence="10">
    <location>
        <begin position="769"/>
        <end position="1185"/>
    </location>
</feature>
<dbReference type="PANTHER" id="PTHR31431">
    <property type="entry name" value="NUCLEOPORIN NUP188 HOMOLOG"/>
    <property type="match status" value="1"/>
</dbReference>
<accession>A0A286UPG0</accession>
<keyword evidence="4" id="KW-0653">Protein transport</keyword>
<evidence type="ECO:0000256" key="2">
    <source>
        <dbReference type="ARBA" id="ARBA00022448"/>
    </source>
</evidence>
<dbReference type="Pfam" id="PF21093">
    <property type="entry name" value="Nup188_N-subdom_III"/>
    <property type="match status" value="1"/>
</dbReference>
<reference evidence="11 12" key="1">
    <citation type="journal article" date="2017" name="Mol. Ecol.">
        <title>Comparative and population genomic landscape of Phellinus noxius: A hypervariable fungus causing root rot in trees.</title>
        <authorList>
            <person name="Chung C.L."/>
            <person name="Lee T.J."/>
            <person name="Akiba M."/>
            <person name="Lee H.H."/>
            <person name="Kuo T.H."/>
            <person name="Liu D."/>
            <person name="Ke H.M."/>
            <person name="Yokoi T."/>
            <person name="Roa M.B."/>
            <person name="Lu M.J."/>
            <person name="Chang Y.Y."/>
            <person name="Ann P.J."/>
            <person name="Tsai J.N."/>
            <person name="Chen C.Y."/>
            <person name="Tzean S.S."/>
            <person name="Ota Y."/>
            <person name="Hattori T."/>
            <person name="Sahashi N."/>
            <person name="Liou R.F."/>
            <person name="Kikuchi T."/>
            <person name="Tsai I.J."/>
        </authorList>
    </citation>
    <scope>NUCLEOTIDE SEQUENCE [LARGE SCALE GENOMIC DNA]</scope>
    <source>
        <strain evidence="11 12">FFPRI411160</strain>
    </source>
</reference>
<dbReference type="InParanoid" id="A0A286UPG0"/>
<dbReference type="STRING" id="2282107.A0A286UPG0"/>
<evidence type="ECO:0000256" key="1">
    <source>
        <dbReference type="ARBA" id="ARBA00004567"/>
    </source>
</evidence>
<dbReference type="OrthoDB" id="102511at2759"/>
<evidence type="ECO:0000256" key="3">
    <source>
        <dbReference type="ARBA" id="ARBA00022816"/>
    </source>
</evidence>
<dbReference type="InterPro" id="IPR044840">
    <property type="entry name" value="Nup188"/>
</dbReference>
<feature type="domain" description="Nuclear pore protein Nup188 C-terminal" evidence="9">
    <location>
        <begin position="1566"/>
        <end position="1857"/>
    </location>
</feature>
<dbReference type="GO" id="GO:0006606">
    <property type="term" value="P:protein import into nucleus"/>
    <property type="evidence" value="ECO:0007669"/>
    <property type="project" value="TreeGrafter"/>
</dbReference>
<comment type="caution">
    <text evidence="11">The sequence shown here is derived from an EMBL/GenBank/DDBJ whole genome shotgun (WGS) entry which is preliminary data.</text>
</comment>
<dbReference type="Gene3D" id="1.25.10.70">
    <property type="match status" value="1"/>
</dbReference>
<keyword evidence="5" id="KW-0811">Translocation</keyword>
<organism evidence="11 12">
    <name type="scientific">Pyrrhoderma noxium</name>
    <dbReference type="NCBI Taxonomy" id="2282107"/>
    <lineage>
        <taxon>Eukaryota</taxon>
        <taxon>Fungi</taxon>
        <taxon>Dikarya</taxon>
        <taxon>Basidiomycota</taxon>
        <taxon>Agaricomycotina</taxon>
        <taxon>Agaricomycetes</taxon>
        <taxon>Hymenochaetales</taxon>
        <taxon>Hymenochaetaceae</taxon>
        <taxon>Pyrrhoderma</taxon>
    </lineage>
</organism>